<sequence>MTSIESPRPSFLQSMKGFPFGQVLIMCLARVSEPISFSSLFPYVYFLTRDFHIARTEAEISIYAGYLGAAFSLAQVLSAIQWSKFSQVHGRKIAIMCGLSGSMLSMLLLGFAKRYEVALLARFLMGLLNGNIAILRSSILEIPEIANNRDFQPLAISTFPLLWQIGCIVGPLLSGNLVHPKEDDDYYKKNDPQMFLPTMFSSTEIGQIAATKSKDFLTRMFPFLEKLNERYPYALANIVVSYFLFNSIIVVYFFMEETHYSKKYEYDSGLAAGDKFLKFLGLRKENSSIRPWELKNDNATRPLIEEEIRTHVDEDPLEYDDNDEEGDEVVNFLNSSSPDSLSEHSSLTCNRKTALSNECPVSYGGTDNYDNNSRTLNISTTIRRTRSFKSSRKPSMREIGPFNRRQSVSLARTVSCSSDIRRLEQDDDTKIPWRALRNPRCYAPILANLLLSMHNICYEEFVPLFWSNDVGYDKNGNFDSQFPFRISGGLGLNTEEVGKILSLTGFCGMFVILIIYPYVDRHFESTKSFTCLHLALIPVYIVLPYCVFTLPDRTHHYEPKESRDLFNTNLFLYSISFCKVFATSMMFPLVQFLTHIGAPPKHRAIINSLAITASAFSRCIFPILAGFLMTFSMSHSIAWLFFWVVGLGATLGLFQSLQLVEEAKDEPEPETV</sequence>
<dbReference type="RefSeq" id="XP_064853857.1">
    <property type="nucleotide sequence ID" value="XM_064997785.1"/>
</dbReference>
<keyword evidence="2" id="KW-0813">Transport</keyword>
<proteinExistence type="predicted"/>
<feature type="transmembrane region" description="Helical" evidence="6">
    <location>
        <begin position="531"/>
        <end position="550"/>
    </location>
</feature>
<dbReference type="Gene3D" id="1.20.1250.20">
    <property type="entry name" value="MFS general substrate transporter like domains"/>
    <property type="match status" value="2"/>
</dbReference>
<evidence type="ECO:0000256" key="1">
    <source>
        <dbReference type="ARBA" id="ARBA00004141"/>
    </source>
</evidence>
<keyword evidence="8" id="KW-1185">Reference proteome</keyword>
<evidence type="ECO:0000256" key="2">
    <source>
        <dbReference type="ARBA" id="ARBA00022448"/>
    </source>
</evidence>
<dbReference type="PANTHER" id="PTHR23504:SF15">
    <property type="entry name" value="MAJOR FACILITATOR SUPERFAMILY (MFS) PROFILE DOMAIN-CONTAINING PROTEIN"/>
    <property type="match status" value="1"/>
</dbReference>
<dbReference type="GO" id="GO:0022857">
    <property type="term" value="F:transmembrane transporter activity"/>
    <property type="evidence" value="ECO:0007669"/>
    <property type="project" value="InterPro"/>
</dbReference>
<evidence type="ECO:0000256" key="3">
    <source>
        <dbReference type="ARBA" id="ARBA00022692"/>
    </source>
</evidence>
<name>A0AAV5QQP4_9ASCO</name>
<dbReference type="EMBL" id="BTFZ01000011">
    <property type="protein sequence ID" value="GMM36861.1"/>
    <property type="molecule type" value="Genomic_DNA"/>
</dbReference>
<feature type="transmembrane region" description="Helical" evidence="6">
    <location>
        <begin position="570"/>
        <end position="593"/>
    </location>
</feature>
<feature type="transmembrane region" description="Helical" evidence="6">
    <location>
        <begin position="500"/>
        <end position="519"/>
    </location>
</feature>
<dbReference type="Pfam" id="PF07690">
    <property type="entry name" value="MFS_1"/>
    <property type="match status" value="1"/>
</dbReference>
<keyword evidence="4 6" id="KW-1133">Transmembrane helix</keyword>
<feature type="transmembrane region" description="Helical" evidence="6">
    <location>
        <begin position="637"/>
        <end position="654"/>
    </location>
</feature>
<evidence type="ECO:0000313" key="7">
    <source>
        <dbReference type="EMBL" id="GMM36861.1"/>
    </source>
</evidence>
<comment type="caution">
    <text evidence="7">The sequence shown here is derived from an EMBL/GenBank/DDBJ whole genome shotgun (WGS) entry which is preliminary data.</text>
</comment>
<dbReference type="Proteomes" id="UP001360560">
    <property type="component" value="Unassembled WGS sequence"/>
</dbReference>
<feature type="transmembrane region" description="Helical" evidence="6">
    <location>
        <begin position="93"/>
        <end position="112"/>
    </location>
</feature>
<feature type="transmembrane region" description="Helical" evidence="6">
    <location>
        <begin position="151"/>
        <end position="173"/>
    </location>
</feature>
<dbReference type="GO" id="GO:0016020">
    <property type="term" value="C:membrane"/>
    <property type="evidence" value="ECO:0007669"/>
    <property type="project" value="UniProtKB-SubCell"/>
</dbReference>
<evidence type="ECO:0008006" key="9">
    <source>
        <dbReference type="Google" id="ProtNLM"/>
    </source>
</evidence>
<dbReference type="InterPro" id="IPR036259">
    <property type="entry name" value="MFS_trans_sf"/>
</dbReference>
<gene>
    <name evidence="7" type="ORF">DASC09_041860</name>
</gene>
<keyword evidence="3 6" id="KW-0812">Transmembrane</keyword>
<dbReference type="PANTHER" id="PTHR23504">
    <property type="entry name" value="MAJOR FACILITATOR SUPERFAMILY DOMAIN-CONTAINING PROTEIN 10"/>
    <property type="match status" value="1"/>
</dbReference>
<accession>A0AAV5QQP4</accession>
<feature type="transmembrane region" description="Helical" evidence="6">
    <location>
        <begin position="119"/>
        <end position="139"/>
    </location>
</feature>
<reference evidence="7 8" key="1">
    <citation type="journal article" date="2023" name="Elife">
        <title>Identification of key yeast species and microbe-microbe interactions impacting larval growth of Drosophila in the wild.</title>
        <authorList>
            <person name="Mure A."/>
            <person name="Sugiura Y."/>
            <person name="Maeda R."/>
            <person name="Honda K."/>
            <person name="Sakurai N."/>
            <person name="Takahashi Y."/>
            <person name="Watada M."/>
            <person name="Katoh T."/>
            <person name="Gotoh A."/>
            <person name="Gotoh Y."/>
            <person name="Taniguchi I."/>
            <person name="Nakamura K."/>
            <person name="Hayashi T."/>
            <person name="Katayama T."/>
            <person name="Uemura T."/>
            <person name="Hattori Y."/>
        </authorList>
    </citation>
    <scope>NUCLEOTIDE SEQUENCE [LARGE SCALE GENOMIC DNA]</scope>
    <source>
        <strain evidence="7 8">SC-9</strain>
    </source>
</reference>
<evidence type="ECO:0000256" key="5">
    <source>
        <dbReference type="ARBA" id="ARBA00023136"/>
    </source>
</evidence>
<dbReference type="AlphaFoldDB" id="A0AAV5QQP4"/>
<feature type="transmembrane region" description="Helical" evidence="6">
    <location>
        <begin position="231"/>
        <end position="254"/>
    </location>
</feature>
<evidence type="ECO:0000313" key="8">
    <source>
        <dbReference type="Proteomes" id="UP001360560"/>
    </source>
</evidence>
<comment type="subcellular location">
    <subcellularLocation>
        <location evidence="1">Membrane</location>
        <topology evidence="1">Multi-pass membrane protein</topology>
    </subcellularLocation>
</comment>
<evidence type="ECO:0000256" key="6">
    <source>
        <dbReference type="SAM" id="Phobius"/>
    </source>
</evidence>
<evidence type="ECO:0000256" key="4">
    <source>
        <dbReference type="ARBA" id="ARBA00022989"/>
    </source>
</evidence>
<organism evidence="7 8">
    <name type="scientific">Saccharomycopsis crataegensis</name>
    <dbReference type="NCBI Taxonomy" id="43959"/>
    <lineage>
        <taxon>Eukaryota</taxon>
        <taxon>Fungi</taxon>
        <taxon>Dikarya</taxon>
        <taxon>Ascomycota</taxon>
        <taxon>Saccharomycotina</taxon>
        <taxon>Saccharomycetes</taxon>
        <taxon>Saccharomycopsidaceae</taxon>
        <taxon>Saccharomycopsis</taxon>
    </lineage>
</organism>
<feature type="transmembrane region" description="Helical" evidence="6">
    <location>
        <begin position="605"/>
        <end position="631"/>
    </location>
</feature>
<dbReference type="SUPFAM" id="SSF103473">
    <property type="entry name" value="MFS general substrate transporter"/>
    <property type="match status" value="1"/>
</dbReference>
<dbReference type="GeneID" id="90074836"/>
<feature type="transmembrane region" description="Helical" evidence="6">
    <location>
        <begin position="60"/>
        <end position="81"/>
    </location>
</feature>
<keyword evidence="5 6" id="KW-0472">Membrane</keyword>
<feature type="transmembrane region" description="Helical" evidence="6">
    <location>
        <begin position="20"/>
        <end position="48"/>
    </location>
</feature>
<dbReference type="InterPro" id="IPR011701">
    <property type="entry name" value="MFS"/>
</dbReference>
<protein>
    <recommendedName>
        <fullName evidence="9">Major facilitator superfamily (MFS) profile domain-containing protein</fullName>
    </recommendedName>
</protein>